<name>D2QTJ4_SPILD</name>
<keyword evidence="1" id="KW-0472">Membrane</keyword>
<reference evidence="2 3" key="1">
    <citation type="journal article" date="2010" name="Stand. Genomic Sci.">
        <title>Complete genome sequence of Spirosoma linguale type strain (1).</title>
        <authorList>
            <person name="Lail K."/>
            <person name="Sikorski J."/>
            <person name="Saunders E."/>
            <person name="Lapidus A."/>
            <person name="Glavina Del Rio T."/>
            <person name="Copeland A."/>
            <person name="Tice H."/>
            <person name="Cheng J.-F."/>
            <person name="Lucas S."/>
            <person name="Nolan M."/>
            <person name="Bruce D."/>
            <person name="Goodwin L."/>
            <person name="Pitluck S."/>
            <person name="Ivanova N."/>
            <person name="Mavromatis K."/>
            <person name="Ovchinnikova G."/>
            <person name="Pati A."/>
            <person name="Chen A."/>
            <person name="Palaniappan K."/>
            <person name="Land M."/>
            <person name="Hauser L."/>
            <person name="Chang Y.-J."/>
            <person name="Jeffries C.D."/>
            <person name="Chain P."/>
            <person name="Brettin T."/>
            <person name="Detter J.C."/>
            <person name="Schuetze A."/>
            <person name="Rohde M."/>
            <person name="Tindall B.J."/>
            <person name="Goeker M."/>
            <person name="Bristow J."/>
            <person name="Eisen J.A."/>
            <person name="Markowitz V."/>
            <person name="Hugenholtz P."/>
            <person name="Kyrpides N.C."/>
            <person name="Klenk H.-P."/>
            <person name="Chen F."/>
        </authorList>
    </citation>
    <scope>NUCLEOTIDE SEQUENCE [LARGE SCALE GENOMIC DNA]</scope>
    <source>
        <strain evidence="3">ATCC 33905 / DSM 74 / LMG 10896 / Claus 1</strain>
    </source>
</reference>
<evidence type="ECO:0000313" key="3">
    <source>
        <dbReference type="Proteomes" id="UP000002028"/>
    </source>
</evidence>
<evidence type="ECO:0000313" key="2">
    <source>
        <dbReference type="EMBL" id="ADB42126.1"/>
    </source>
</evidence>
<protein>
    <submittedName>
        <fullName evidence="2">Uncharacterized protein</fullName>
    </submittedName>
</protein>
<keyword evidence="1" id="KW-1133">Transmembrane helix</keyword>
<evidence type="ECO:0000256" key="1">
    <source>
        <dbReference type="SAM" id="Phobius"/>
    </source>
</evidence>
<dbReference type="STRING" id="504472.Slin_6166"/>
<dbReference type="KEGG" id="sli:Slin_6166"/>
<dbReference type="Proteomes" id="UP000002028">
    <property type="component" value="Chromosome"/>
</dbReference>
<dbReference type="EMBL" id="CP001769">
    <property type="protein sequence ID" value="ADB42126.1"/>
    <property type="molecule type" value="Genomic_DNA"/>
</dbReference>
<sequence length="151" mass="16574">MINSETTILSMKPRSTPYFKLLLVITASLVAFVVLYMILGKKGESSQPSAINQSEKLNSEPVIKPSVNGVYSYTDNSAELEIVVSDNHWSGKTIMKSGFGNAYDEQNAIRDNGIVKEGYLYDDSGMVKIGNVSDGYLYTSVGQNSVTLRKM</sequence>
<proteinExistence type="predicted"/>
<gene>
    <name evidence="2" type="ordered locus">Slin_6166</name>
</gene>
<dbReference type="HOGENOM" id="CLU_1730252_0_0_10"/>
<organism evidence="2 3">
    <name type="scientific">Spirosoma linguale (strain ATCC 33905 / DSM 74 / LMG 10896 / Claus 1)</name>
    <dbReference type="NCBI Taxonomy" id="504472"/>
    <lineage>
        <taxon>Bacteria</taxon>
        <taxon>Pseudomonadati</taxon>
        <taxon>Bacteroidota</taxon>
        <taxon>Cytophagia</taxon>
        <taxon>Cytophagales</taxon>
        <taxon>Cytophagaceae</taxon>
        <taxon>Spirosoma</taxon>
    </lineage>
</organism>
<accession>D2QTJ4</accession>
<feature type="transmembrane region" description="Helical" evidence="1">
    <location>
        <begin position="21"/>
        <end position="39"/>
    </location>
</feature>
<keyword evidence="1" id="KW-0812">Transmembrane</keyword>
<dbReference type="AlphaFoldDB" id="D2QTJ4"/>
<keyword evidence="3" id="KW-1185">Reference proteome</keyword>